<dbReference type="GeneID" id="100902509"/>
<protein>
    <submittedName>
        <fullName evidence="4">Uncharacterized protein LOC100902509</fullName>
    </submittedName>
</protein>
<accession>A0AAJ6VYZ0</accession>
<gene>
    <name evidence="4" type="primary">LOC100902509</name>
</gene>
<keyword evidence="3" id="KW-1185">Reference proteome</keyword>
<dbReference type="KEGG" id="goe:100902509"/>
<reference evidence="4" key="1">
    <citation type="submission" date="2025-08" db="UniProtKB">
        <authorList>
            <consortium name="RefSeq"/>
        </authorList>
    </citation>
    <scope>IDENTIFICATION</scope>
</reference>
<dbReference type="AlphaFoldDB" id="A0AAJ6VYZ0"/>
<proteinExistence type="predicted"/>
<organism evidence="3 4">
    <name type="scientific">Galendromus occidentalis</name>
    <name type="common">western predatory mite</name>
    <dbReference type="NCBI Taxonomy" id="34638"/>
    <lineage>
        <taxon>Eukaryota</taxon>
        <taxon>Metazoa</taxon>
        <taxon>Ecdysozoa</taxon>
        <taxon>Arthropoda</taxon>
        <taxon>Chelicerata</taxon>
        <taxon>Arachnida</taxon>
        <taxon>Acari</taxon>
        <taxon>Parasitiformes</taxon>
        <taxon>Mesostigmata</taxon>
        <taxon>Gamasina</taxon>
        <taxon>Phytoseioidea</taxon>
        <taxon>Phytoseiidae</taxon>
        <taxon>Typhlodrominae</taxon>
        <taxon>Galendromus</taxon>
    </lineage>
</organism>
<evidence type="ECO:0000256" key="1">
    <source>
        <dbReference type="SAM" id="Coils"/>
    </source>
</evidence>
<evidence type="ECO:0000313" key="4">
    <source>
        <dbReference type="RefSeq" id="XP_003746207.1"/>
    </source>
</evidence>
<feature type="compositionally biased region" description="Polar residues" evidence="2">
    <location>
        <begin position="369"/>
        <end position="384"/>
    </location>
</feature>
<evidence type="ECO:0000313" key="3">
    <source>
        <dbReference type="Proteomes" id="UP000694867"/>
    </source>
</evidence>
<feature type="region of interest" description="Disordered" evidence="2">
    <location>
        <begin position="341"/>
        <end position="384"/>
    </location>
</feature>
<dbReference type="Proteomes" id="UP000694867">
    <property type="component" value="Unplaced"/>
</dbReference>
<sequence>MGGNNLEQGLQALKNSRQALKEADEAFREATEALHEFWKVMNKWQELLRDKSVTALEVSESRVTRLGKAVQWLGKVQKAMRKEVDLKVSEILFGASSAAENARAVLEETERAMGDFKNEVRDVALRSMKTLRTSEFALKRLTTAMNETRRYKDLLRRARKDAETKIVEEEAYRNHQDEEPLKDKEEALKSAAKNFKNLSKMTEDARQHMEDLTIETAILKDSQRMAPEFFSDLRSGGRREGLRFQEGVQDSLRALEAKLEIFRAAWRTLNTRGDRMERPFIELYMIFLRQQENISQLTREQCKFEIDRDTREEFRKTPVESFPQIDRGMEPEFPLDGRLLKHGGRNSDGWRARRSHEYPKLFPDDKVSENPTSRQQNLSGQPEN</sequence>
<feature type="compositionally biased region" description="Basic and acidic residues" evidence="2">
    <location>
        <begin position="348"/>
        <end position="368"/>
    </location>
</feature>
<name>A0AAJ6VYZ0_9ACAR</name>
<dbReference type="RefSeq" id="XP_003746207.1">
    <property type="nucleotide sequence ID" value="XM_003746159.2"/>
</dbReference>
<evidence type="ECO:0000256" key="2">
    <source>
        <dbReference type="SAM" id="MobiDB-lite"/>
    </source>
</evidence>
<feature type="coiled-coil region" evidence="1">
    <location>
        <begin position="3"/>
        <end position="33"/>
    </location>
</feature>
<keyword evidence="1" id="KW-0175">Coiled coil</keyword>